<organism evidence="3 4">
    <name type="scientific">Candidatus Aeolococcus gillhamiae</name>
    <dbReference type="NCBI Taxonomy" id="3127015"/>
    <lineage>
        <taxon>Bacteria</taxon>
        <taxon>Bacillati</taxon>
        <taxon>Candidatus Dormiibacterota</taxon>
        <taxon>Candidatus Dormibacteria</taxon>
        <taxon>Candidatus Aeolococcales</taxon>
        <taxon>Candidatus Aeolococcaceae</taxon>
        <taxon>Candidatus Aeolococcus</taxon>
    </lineage>
</organism>
<feature type="domain" description="Glycosyl transferase family 1" evidence="1">
    <location>
        <begin position="201"/>
        <end position="357"/>
    </location>
</feature>
<dbReference type="Pfam" id="PF00534">
    <property type="entry name" value="Glycos_transf_1"/>
    <property type="match status" value="1"/>
</dbReference>
<dbReference type="InterPro" id="IPR028098">
    <property type="entry name" value="Glyco_trans_4-like_N"/>
</dbReference>
<dbReference type="CDD" id="cd03801">
    <property type="entry name" value="GT4_PimA-like"/>
    <property type="match status" value="1"/>
</dbReference>
<dbReference type="SUPFAM" id="SSF53756">
    <property type="entry name" value="UDP-Glycosyltransferase/glycogen phosphorylase"/>
    <property type="match status" value="1"/>
</dbReference>
<dbReference type="AlphaFoldDB" id="A0A2W5Z6K3"/>
<dbReference type="Pfam" id="PF13439">
    <property type="entry name" value="Glyco_transf_4"/>
    <property type="match status" value="1"/>
</dbReference>
<dbReference type="GO" id="GO:0016757">
    <property type="term" value="F:glycosyltransferase activity"/>
    <property type="evidence" value="ECO:0007669"/>
    <property type="project" value="InterPro"/>
</dbReference>
<evidence type="ECO:0000313" key="4">
    <source>
        <dbReference type="Proteomes" id="UP000248724"/>
    </source>
</evidence>
<comment type="caution">
    <text evidence="3">The sequence shown here is derived from an EMBL/GenBank/DDBJ whole genome shotgun (WGS) entry which is preliminary data.</text>
</comment>
<dbReference type="Proteomes" id="UP000248724">
    <property type="component" value="Unassembled WGS sequence"/>
</dbReference>
<gene>
    <name evidence="3" type="ORF">DLM65_10370</name>
</gene>
<name>A0A2W5Z6K3_9BACT</name>
<dbReference type="InterPro" id="IPR001296">
    <property type="entry name" value="Glyco_trans_1"/>
</dbReference>
<dbReference type="PANTHER" id="PTHR12526:SF618">
    <property type="entry name" value="GLYCOSYLTRANSFERASE, FAMILY 4"/>
    <property type="match status" value="1"/>
</dbReference>
<evidence type="ECO:0008006" key="5">
    <source>
        <dbReference type="Google" id="ProtNLM"/>
    </source>
</evidence>
<reference evidence="3 4" key="1">
    <citation type="journal article" date="2017" name="Nature">
        <title>Atmospheric trace gases support primary production in Antarctic desert surface soil.</title>
        <authorList>
            <person name="Ji M."/>
            <person name="Greening C."/>
            <person name="Vanwonterghem I."/>
            <person name="Carere C.R."/>
            <person name="Bay S.K."/>
            <person name="Steen J.A."/>
            <person name="Montgomery K."/>
            <person name="Lines T."/>
            <person name="Beardall J."/>
            <person name="van Dorst J."/>
            <person name="Snape I."/>
            <person name="Stott M.B."/>
            <person name="Hugenholtz P."/>
            <person name="Ferrari B.C."/>
        </authorList>
    </citation>
    <scope>NUCLEOTIDE SEQUENCE [LARGE SCALE GENOMIC DNA]</scope>
    <source>
        <strain evidence="3">RRmetagenome_bin12</strain>
    </source>
</reference>
<dbReference type="EMBL" id="QHBU01000196">
    <property type="protein sequence ID" value="PZR79667.1"/>
    <property type="molecule type" value="Genomic_DNA"/>
</dbReference>
<evidence type="ECO:0000259" key="2">
    <source>
        <dbReference type="Pfam" id="PF13439"/>
    </source>
</evidence>
<accession>A0A2W5Z6K3</accession>
<evidence type="ECO:0000313" key="3">
    <source>
        <dbReference type="EMBL" id="PZR79667.1"/>
    </source>
</evidence>
<sequence>MDHGDQHFDPSSARPIDRNSSLTQVNVALLNWKDPAALDAGGAERYVKEIADSWSSAGHDVIVVVPQSGQRPDADGSQGRYLHLGNRRTVFPLARAWLRSAERDLDLVIESVSTRPFFSHRIVGRRAVALYHQMADDVWDHEVSFPLSWAGRYIIEPHWVRGMRGSRIVAVSRSTAADLARYGVTVEAINPPGCVPVNAAIHDRPPGPPRLVFAGRLVKAKRPMDALQAFEALQRTEPAATLDIIGDGYLRVLLTDRARRGVTVHGFVSEELKNHILSRADLLLLPGTREGWGIVALEAAMHGVPAVAYNVPGLRDAVVDNVTGCLCDATPSAMARTAETLLRTPARLIAMSAAARHHALEYSWEKVASRLWGICADNAASPRRQAAREGTSQSKI</sequence>
<feature type="domain" description="Glycosyltransferase subfamily 4-like N-terminal" evidence="2">
    <location>
        <begin position="41"/>
        <end position="185"/>
    </location>
</feature>
<dbReference type="Gene3D" id="3.40.50.2000">
    <property type="entry name" value="Glycogen Phosphorylase B"/>
    <property type="match status" value="2"/>
</dbReference>
<dbReference type="PANTHER" id="PTHR12526">
    <property type="entry name" value="GLYCOSYLTRANSFERASE"/>
    <property type="match status" value="1"/>
</dbReference>
<evidence type="ECO:0000259" key="1">
    <source>
        <dbReference type="Pfam" id="PF00534"/>
    </source>
</evidence>
<proteinExistence type="predicted"/>
<protein>
    <recommendedName>
        <fullName evidence="5">Glycosyltransferase family 1 protein</fullName>
    </recommendedName>
</protein>